<organism evidence="2 3">
    <name type="scientific">Sphaerobolus stellatus (strain SS14)</name>
    <dbReference type="NCBI Taxonomy" id="990650"/>
    <lineage>
        <taxon>Eukaryota</taxon>
        <taxon>Fungi</taxon>
        <taxon>Dikarya</taxon>
        <taxon>Basidiomycota</taxon>
        <taxon>Agaricomycotina</taxon>
        <taxon>Agaricomycetes</taxon>
        <taxon>Phallomycetidae</taxon>
        <taxon>Geastrales</taxon>
        <taxon>Sphaerobolaceae</taxon>
        <taxon>Sphaerobolus</taxon>
    </lineage>
</organism>
<name>A0A0C9UNP4_SPHS4</name>
<evidence type="ECO:0000256" key="1">
    <source>
        <dbReference type="SAM" id="MobiDB-lite"/>
    </source>
</evidence>
<reference evidence="2 3" key="1">
    <citation type="submission" date="2014-06" db="EMBL/GenBank/DDBJ databases">
        <title>Evolutionary Origins and Diversification of the Mycorrhizal Mutualists.</title>
        <authorList>
            <consortium name="DOE Joint Genome Institute"/>
            <consortium name="Mycorrhizal Genomics Consortium"/>
            <person name="Kohler A."/>
            <person name="Kuo A."/>
            <person name="Nagy L.G."/>
            <person name="Floudas D."/>
            <person name="Copeland A."/>
            <person name="Barry K.W."/>
            <person name="Cichocki N."/>
            <person name="Veneault-Fourrey C."/>
            <person name="LaButti K."/>
            <person name="Lindquist E.A."/>
            <person name="Lipzen A."/>
            <person name="Lundell T."/>
            <person name="Morin E."/>
            <person name="Murat C."/>
            <person name="Riley R."/>
            <person name="Ohm R."/>
            <person name="Sun H."/>
            <person name="Tunlid A."/>
            <person name="Henrissat B."/>
            <person name="Grigoriev I.V."/>
            <person name="Hibbett D.S."/>
            <person name="Martin F."/>
        </authorList>
    </citation>
    <scope>NUCLEOTIDE SEQUENCE [LARGE SCALE GENOMIC DNA]</scope>
    <source>
        <strain evidence="2 3">SS14</strain>
    </source>
</reference>
<evidence type="ECO:0000313" key="3">
    <source>
        <dbReference type="Proteomes" id="UP000054279"/>
    </source>
</evidence>
<sequence length="348" mass="39475">MAHFDTPEDSSNPISYFSDDTGDEAAAIEVARAVRCSRPVHPLFAAATRANELRSSNQYSGDDRYAATEVIRDTVRRSRPVNPVGRVFNTSMEYHRPTFSCRPASSNVSVAGDSECDSDICESDDNSSISVGDSSDTSSSTTDETDKLELEDDIDFPSYIETKCLPLENVSRVHNRNPILFDEDDVIGSEAFKKQCGKDWKELPVNNMGQLCPSVDFGVNVPGIIWRKVDPGPEKEIVKMKYLDSAYDCIGHYVDMKIYRANLKFIEKISLKQYGIFKVEFSIFWRVPLQIVGRRRSTGSLLMVVLRHNLLVPEAYATMEKEHERIVTLYVLYNWNKYWGEGAWFDIQ</sequence>
<dbReference type="AlphaFoldDB" id="A0A0C9UNP4"/>
<feature type="region of interest" description="Disordered" evidence="1">
    <location>
        <begin position="115"/>
        <end position="148"/>
    </location>
</feature>
<evidence type="ECO:0000313" key="2">
    <source>
        <dbReference type="EMBL" id="KIJ26885.1"/>
    </source>
</evidence>
<feature type="compositionally biased region" description="Low complexity" evidence="1">
    <location>
        <begin position="126"/>
        <end position="142"/>
    </location>
</feature>
<dbReference type="Proteomes" id="UP000054279">
    <property type="component" value="Unassembled WGS sequence"/>
</dbReference>
<keyword evidence="3" id="KW-1185">Reference proteome</keyword>
<proteinExistence type="predicted"/>
<dbReference type="EMBL" id="KN837353">
    <property type="protein sequence ID" value="KIJ26885.1"/>
    <property type="molecule type" value="Genomic_DNA"/>
</dbReference>
<protein>
    <submittedName>
        <fullName evidence="2">Uncharacterized protein</fullName>
    </submittedName>
</protein>
<dbReference type="HOGENOM" id="CLU_839838_0_0_1"/>
<gene>
    <name evidence="2" type="ORF">M422DRAFT_271979</name>
</gene>
<accession>A0A0C9UNP4</accession>
<feature type="compositionally biased region" description="Acidic residues" evidence="1">
    <location>
        <begin position="115"/>
        <end position="125"/>
    </location>
</feature>